<name>A0A380JUT4_9STRE</name>
<protein>
    <submittedName>
        <fullName evidence="1">Bacteriocin subunit</fullName>
    </submittedName>
</protein>
<proteinExistence type="predicted"/>
<accession>A0A380JUT4</accession>
<evidence type="ECO:0000313" key="1">
    <source>
        <dbReference type="EMBL" id="SUN47793.1"/>
    </source>
</evidence>
<reference evidence="1 2" key="1">
    <citation type="submission" date="2018-06" db="EMBL/GenBank/DDBJ databases">
        <authorList>
            <consortium name="Pathogen Informatics"/>
            <person name="Doyle S."/>
        </authorList>
    </citation>
    <scope>NUCLEOTIDE SEQUENCE [LARGE SCALE GENOMIC DNA]</scope>
    <source>
        <strain evidence="1 2">NCTC12092</strain>
    </source>
</reference>
<dbReference type="EMBL" id="UHFF01000002">
    <property type="protein sequence ID" value="SUN47793.1"/>
    <property type="molecule type" value="Genomic_DNA"/>
</dbReference>
<dbReference type="Proteomes" id="UP000254461">
    <property type="component" value="Unassembled WGS sequence"/>
</dbReference>
<dbReference type="RefSeq" id="WP_115251234.1">
    <property type="nucleotide sequence ID" value="NZ_UHFF01000002.1"/>
</dbReference>
<organism evidence="1 2">
    <name type="scientific">Streptococcus equi subsp. equi</name>
    <dbReference type="NCBI Taxonomy" id="148942"/>
    <lineage>
        <taxon>Bacteria</taxon>
        <taxon>Bacillati</taxon>
        <taxon>Bacillota</taxon>
        <taxon>Bacilli</taxon>
        <taxon>Lactobacillales</taxon>
        <taxon>Streptococcaceae</taxon>
        <taxon>Streptococcus</taxon>
    </lineage>
</organism>
<dbReference type="AlphaFoldDB" id="A0A380JUT4"/>
<evidence type="ECO:0000313" key="2">
    <source>
        <dbReference type="Proteomes" id="UP000254461"/>
    </source>
</evidence>
<sequence>MKQYEDFQMLYELDLASVNGGKINWGSVAGHCAGGAIVTGVFSGPLYVLGAGIGCTVGAGQAIINGL</sequence>
<gene>
    <name evidence="1" type="ORF">NCTC12092_01546</name>
</gene>